<feature type="transmembrane region" description="Helical" evidence="1">
    <location>
        <begin position="143"/>
        <end position="163"/>
    </location>
</feature>
<evidence type="ECO:0000256" key="1">
    <source>
        <dbReference type="SAM" id="Phobius"/>
    </source>
</evidence>
<dbReference type="EMBL" id="RBZU01000007">
    <property type="protein sequence ID" value="RKP53505.1"/>
    <property type="molecule type" value="Genomic_DNA"/>
</dbReference>
<dbReference type="OrthoDB" id="7062026at2"/>
<keyword evidence="1" id="KW-0812">Transmembrane</keyword>
<feature type="transmembrane region" description="Helical" evidence="1">
    <location>
        <begin position="86"/>
        <end position="106"/>
    </location>
</feature>
<keyword evidence="3" id="KW-1185">Reference proteome</keyword>
<dbReference type="AlphaFoldDB" id="A0A494XSC9"/>
<evidence type="ECO:0000313" key="2">
    <source>
        <dbReference type="EMBL" id="RKP53505.1"/>
    </source>
</evidence>
<feature type="transmembrane region" description="Helical" evidence="1">
    <location>
        <begin position="37"/>
        <end position="54"/>
    </location>
</feature>
<sequence>MRLTSQHLNLAGEIVANFVLPWLVYHWSEVRWGTTGALIVSSVPPTVWSLVQWLQHRRVDAVSVIILAGIALSFAATALGGSPKVLLMRESLISGLVGLVFLLSTLRRRPMMYYLARATLVRQGPEHAQRFDAAAIRPDGRCAVWLVTMNGTWGAGLVVETLIRVTLIETLTPGQVLLISPWVTYGIYGLLGVWTWWYRKRIVRRYAAQIPDLPASGRVL</sequence>
<dbReference type="Proteomes" id="UP000270342">
    <property type="component" value="Unassembled WGS sequence"/>
</dbReference>
<proteinExistence type="predicted"/>
<reference evidence="2 3" key="1">
    <citation type="submission" date="2018-10" db="EMBL/GenBank/DDBJ databases">
        <title>Robbsia sp. DHC34, isolated from soil.</title>
        <authorList>
            <person name="Gao Z.-H."/>
            <person name="Qiu L.-H."/>
        </authorList>
    </citation>
    <scope>NUCLEOTIDE SEQUENCE [LARGE SCALE GENOMIC DNA]</scope>
    <source>
        <strain evidence="2 3">DHC34</strain>
    </source>
</reference>
<evidence type="ECO:0008006" key="4">
    <source>
        <dbReference type="Google" id="ProtNLM"/>
    </source>
</evidence>
<gene>
    <name evidence="2" type="ORF">D7S86_17000</name>
</gene>
<accession>A0A494XSC9</accession>
<protein>
    <recommendedName>
        <fullName evidence="4">Transmembrane protein</fullName>
    </recommendedName>
</protein>
<keyword evidence="1" id="KW-1133">Transmembrane helix</keyword>
<keyword evidence="1" id="KW-0472">Membrane</keyword>
<evidence type="ECO:0000313" key="3">
    <source>
        <dbReference type="Proteomes" id="UP000270342"/>
    </source>
</evidence>
<name>A0A494XSC9_9BURK</name>
<feature type="transmembrane region" description="Helical" evidence="1">
    <location>
        <begin position="175"/>
        <end position="197"/>
    </location>
</feature>
<organism evidence="2 3">
    <name type="scientific">Pararobbsia silviterrae</name>
    <dbReference type="NCBI Taxonomy" id="1792498"/>
    <lineage>
        <taxon>Bacteria</taxon>
        <taxon>Pseudomonadati</taxon>
        <taxon>Pseudomonadota</taxon>
        <taxon>Betaproteobacteria</taxon>
        <taxon>Burkholderiales</taxon>
        <taxon>Burkholderiaceae</taxon>
        <taxon>Pararobbsia</taxon>
    </lineage>
</organism>
<feature type="transmembrane region" description="Helical" evidence="1">
    <location>
        <begin position="61"/>
        <end position="80"/>
    </location>
</feature>
<comment type="caution">
    <text evidence="2">The sequence shown here is derived from an EMBL/GenBank/DDBJ whole genome shotgun (WGS) entry which is preliminary data.</text>
</comment>
<dbReference type="RefSeq" id="WP_121088134.1">
    <property type="nucleotide sequence ID" value="NZ_RBZU01000007.1"/>
</dbReference>
<dbReference type="NCBIfam" id="NF041646">
    <property type="entry name" value="VC0807_fam"/>
    <property type="match status" value="1"/>
</dbReference>